<comment type="caution">
    <text evidence="2">The sequence shown here is derived from an EMBL/GenBank/DDBJ whole genome shotgun (WGS) entry which is preliminary data.</text>
</comment>
<evidence type="ECO:0000313" key="2">
    <source>
        <dbReference type="EMBL" id="TWU25896.1"/>
    </source>
</evidence>
<accession>A0A5C6CS45</accession>
<keyword evidence="1" id="KW-0472">Membrane</keyword>
<sequence length="83" mass="8801">MRFLSKPLGNAQEQKRNWLPMAALISGTSVALAWVAADVFIFDPGYWIVPSDALEDLPAVLLIGTFVGVVTAIGLAISASISK</sequence>
<proteinExistence type="predicted"/>
<protein>
    <submittedName>
        <fullName evidence="2">Uncharacterized protein</fullName>
    </submittedName>
</protein>
<organism evidence="2 3">
    <name type="scientific">Bythopirellula polymerisocia</name>
    <dbReference type="NCBI Taxonomy" id="2528003"/>
    <lineage>
        <taxon>Bacteria</taxon>
        <taxon>Pseudomonadati</taxon>
        <taxon>Planctomycetota</taxon>
        <taxon>Planctomycetia</taxon>
        <taxon>Pirellulales</taxon>
        <taxon>Lacipirellulaceae</taxon>
        <taxon>Bythopirellula</taxon>
    </lineage>
</organism>
<reference evidence="2 3" key="1">
    <citation type="submission" date="2019-02" db="EMBL/GenBank/DDBJ databases">
        <title>Deep-cultivation of Planctomycetes and their phenomic and genomic characterization uncovers novel biology.</title>
        <authorList>
            <person name="Wiegand S."/>
            <person name="Jogler M."/>
            <person name="Boedeker C."/>
            <person name="Pinto D."/>
            <person name="Vollmers J."/>
            <person name="Rivas-Marin E."/>
            <person name="Kohn T."/>
            <person name="Peeters S.H."/>
            <person name="Heuer A."/>
            <person name="Rast P."/>
            <person name="Oberbeckmann S."/>
            <person name="Bunk B."/>
            <person name="Jeske O."/>
            <person name="Meyerdierks A."/>
            <person name="Storesund J.E."/>
            <person name="Kallscheuer N."/>
            <person name="Luecker S."/>
            <person name="Lage O.M."/>
            <person name="Pohl T."/>
            <person name="Merkel B.J."/>
            <person name="Hornburger P."/>
            <person name="Mueller R.-W."/>
            <person name="Bruemmer F."/>
            <person name="Labrenz M."/>
            <person name="Spormann A.M."/>
            <person name="Op Den Camp H."/>
            <person name="Overmann J."/>
            <person name="Amann R."/>
            <person name="Jetten M.S.M."/>
            <person name="Mascher T."/>
            <person name="Medema M.H."/>
            <person name="Devos D.P."/>
            <person name="Kaster A.-K."/>
            <person name="Ovreas L."/>
            <person name="Rohde M."/>
            <person name="Galperin M.Y."/>
            <person name="Jogler C."/>
        </authorList>
    </citation>
    <scope>NUCLEOTIDE SEQUENCE [LARGE SCALE GENOMIC DNA]</scope>
    <source>
        <strain evidence="2 3">Pla144</strain>
    </source>
</reference>
<keyword evidence="1" id="KW-0812">Transmembrane</keyword>
<dbReference type="AlphaFoldDB" id="A0A5C6CS45"/>
<dbReference type="OrthoDB" id="9995914at2"/>
<feature type="transmembrane region" description="Helical" evidence="1">
    <location>
        <begin position="21"/>
        <end position="41"/>
    </location>
</feature>
<dbReference type="Proteomes" id="UP000318437">
    <property type="component" value="Unassembled WGS sequence"/>
</dbReference>
<keyword evidence="3" id="KW-1185">Reference proteome</keyword>
<name>A0A5C6CS45_9BACT</name>
<gene>
    <name evidence="2" type="ORF">Pla144_31100</name>
</gene>
<evidence type="ECO:0000256" key="1">
    <source>
        <dbReference type="SAM" id="Phobius"/>
    </source>
</evidence>
<evidence type="ECO:0000313" key="3">
    <source>
        <dbReference type="Proteomes" id="UP000318437"/>
    </source>
</evidence>
<feature type="transmembrane region" description="Helical" evidence="1">
    <location>
        <begin position="61"/>
        <end position="81"/>
    </location>
</feature>
<dbReference type="EMBL" id="SJPS01000004">
    <property type="protein sequence ID" value="TWU25896.1"/>
    <property type="molecule type" value="Genomic_DNA"/>
</dbReference>
<keyword evidence="1" id="KW-1133">Transmembrane helix</keyword>
<dbReference type="RefSeq" id="WP_146451461.1">
    <property type="nucleotide sequence ID" value="NZ_SJPS01000004.1"/>
</dbReference>